<reference evidence="2 3" key="1">
    <citation type="submission" date="2020-07" db="EMBL/GenBank/DDBJ databases">
        <title>Sequencing the genomes of 1000 actinobacteria strains.</title>
        <authorList>
            <person name="Klenk H.-P."/>
        </authorList>
    </citation>
    <scope>NUCLEOTIDE SEQUENCE [LARGE SCALE GENOMIC DNA]</scope>
    <source>
        <strain evidence="2 3">DSM 44121</strain>
    </source>
</reference>
<dbReference type="EMBL" id="JACGWV010000001">
    <property type="protein sequence ID" value="MBA8809372.1"/>
    <property type="molecule type" value="Genomic_DNA"/>
</dbReference>
<organism evidence="2 3">
    <name type="scientific">Promicromonospora sukumoe</name>
    <dbReference type="NCBI Taxonomy" id="88382"/>
    <lineage>
        <taxon>Bacteria</taxon>
        <taxon>Bacillati</taxon>
        <taxon>Actinomycetota</taxon>
        <taxon>Actinomycetes</taxon>
        <taxon>Micrococcales</taxon>
        <taxon>Promicromonosporaceae</taxon>
        <taxon>Promicromonospora</taxon>
    </lineage>
</organism>
<sequence>MKITPETLLRGSRGRRFLLEYARRSEALAAGTDRPERPFSVAAMLAGYDLDPGRGRSVVLVSTGDRDVEPHDATPGSVAALLGELPLAELDPETSLRTLADTVTVARYWQEPDGEDVLAALPVVRAALERVAVHVAGSAAVGWWTEPLAAGDQHAVTWNTDQEPAPMGAADRLALWSAEVRAEERSALKDRPDDPTASWSGTWWSAPPSDLTHTARSLGPHGPTGLWLVEDDMGWERAMTRRVGVPADARVYEVDGPEAWAALCREFPLEVTAQKRHDWYRTTSRVGRWVLPDWAAVATRYDAVHLTVGAYLAAAGTAIPVGDDTASVIAGWNPDQTFWFVDTVRPGPDATAWVLDDEDWVPGPGASGASRRDSVNG</sequence>
<name>A0A7W3JAP4_9MICO</name>
<gene>
    <name evidence="2" type="ORF">FHX71_003314</name>
</gene>
<evidence type="ECO:0000256" key="1">
    <source>
        <dbReference type="SAM" id="MobiDB-lite"/>
    </source>
</evidence>
<proteinExistence type="predicted"/>
<keyword evidence="3" id="KW-1185">Reference proteome</keyword>
<feature type="region of interest" description="Disordered" evidence="1">
    <location>
        <begin position="357"/>
        <end position="377"/>
    </location>
</feature>
<protein>
    <submittedName>
        <fullName evidence="2">Uncharacterized protein</fullName>
    </submittedName>
</protein>
<dbReference type="RefSeq" id="WP_220489707.1">
    <property type="nucleotide sequence ID" value="NZ_BAAATF010000011.1"/>
</dbReference>
<dbReference type="Proteomes" id="UP000540568">
    <property type="component" value="Unassembled WGS sequence"/>
</dbReference>
<comment type="caution">
    <text evidence="2">The sequence shown here is derived from an EMBL/GenBank/DDBJ whole genome shotgun (WGS) entry which is preliminary data.</text>
</comment>
<accession>A0A7W3JAP4</accession>
<evidence type="ECO:0000313" key="2">
    <source>
        <dbReference type="EMBL" id="MBA8809372.1"/>
    </source>
</evidence>
<dbReference type="AlphaFoldDB" id="A0A7W3JAP4"/>
<evidence type="ECO:0000313" key="3">
    <source>
        <dbReference type="Proteomes" id="UP000540568"/>
    </source>
</evidence>